<dbReference type="InterPro" id="IPR003593">
    <property type="entry name" value="AAA+_ATPase"/>
</dbReference>
<keyword evidence="7" id="KW-0472">Membrane</keyword>
<evidence type="ECO:0000313" key="9">
    <source>
        <dbReference type="EMBL" id="PWC06562.1"/>
    </source>
</evidence>
<keyword evidence="4" id="KW-1003">Cell membrane</keyword>
<evidence type="ECO:0000256" key="2">
    <source>
        <dbReference type="ARBA" id="ARBA00005417"/>
    </source>
</evidence>
<dbReference type="GO" id="GO:0005886">
    <property type="term" value="C:plasma membrane"/>
    <property type="evidence" value="ECO:0007669"/>
    <property type="project" value="UniProtKB-SubCell"/>
</dbReference>
<dbReference type="PROSITE" id="PS00211">
    <property type="entry name" value="ABC_TRANSPORTER_1"/>
    <property type="match status" value="2"/>
</dbReference>
<dbReference type="EMBL" id="QEFB01000013">
    <property type="protein sequence ID" value="PWC06562.1"/>
    <property type="molecule type" value="Genomic_DNA"/>
</dbReference>
<dbReference type="PANTHER" id="PTHR43297">
    <property type="entry name" value="OLIGOPEPTIDE TRANSPORT ATP-BINDING PROTEIN APPD"/>
    <property type="match status" value="1"/>
</dbReference>
<dbReference type="InterPro" id="IPR017871">
    <property type="entry name" value="ABC_transporter-like_CS"/>
</dbReference>
<feature type="domain" description="ABC transporter" evidence="8">
    <location>
        <begin position="4"/>
        <end position="252"/>
    </location>
</feature>
<comment type="subcellular location">
    <subcellularLocation>
        <location evidence="1">Cell membrane</location>
        <topology evidence="1">Peripheral membrane protein</topology>
    </subcellularLocation>
</comment>
<dbReference type="PANTHER" id="PTHR43297:SF2">
    <property type="entry name" value="DIPEPTIDE TRANSPORT ATP-BINDING PROTEIN DPPD"/>
    <property type="match status" value="1"/>
</dbReference>
<name>A0A2U1TCE1_9MICO</name>
<evidence type="ECO:0000259" key="8">
    <source>
        <dbReference type="PROSITE" id="PS50893"/>
    </source>
</evidence>
<sequence>MLAVRDLTVTFDVDGQTGVGVDSASFDVGHGEVVAIVGESGSGKSVTAMSVLGLLPGNATVSGSIRFDGRELLGLSNTALRGVRGAQIAMIFQDPLAALNPVFTIGFQLSEAVRAHDRKLSAADARARVIELLTLVEIPDPESRLKYYPHQFSGGQCQRIVIAMALARDARLLIADEPTTALDVTVQAEILDVLRRMRERLDSSILIITHDMGVVADLADRVVVMKRGSVVESNTARGLFHAPKAAYTRDLLAAVPRFGERGDTATPDTASNAVLDIRNLVVQYGGRLSGYSRAVDDVTLCVRKGEIFGLVGESGSGKTTIGRASIGMAPMTSGTIEIGGIRVDTRNRADRLRMRRGVGVVFQNPATSLNPRYSVAETVSEPLRVHGRLAGSELRDRTDALLESVGLDGRWRDRYPHELSGGQRQRVAIARAVSLGPDLLIADEPTSALDVSVQAQVLDVFRGLQERLGFACLFISHDLAVVDTLCDRVAVMSRGTIIEQGGRDEVLNFPQHDYTRTLIASAPVPDPDEQQRRRLARLAV</sequence>
<keyword evidence="6 9" id="KW-0067">ATP-binding</keyword>
<proteinExistence type="inferred from homology"/>
<dbReference type="NCBIfam" id="NF007739">
    <property type="entry name" value="PRK10419.1"/>
    <property type="match status" value="2"/>
</dbReference>
<comment type="caution">
    <text evidence="9">The sequence shown here is derived from an EMBL/GenBank/DDBJ whole genome shotgun (WGS) entry which is preliminary data.</text>
</comment>
<evidence type="ECO:0000256" key="6">
    <source>
        <dbReference type="ARBA" id="ARBA00022840"/>
    </source>
</evidence>
<dbReference type="GO" id="GO:0005524">
    <property type="term" value="F:ATP binding"/>
    <property type="evidence" value="ECO:0007669"/>
    <property type="project" value="UniProtKB-KW"/>
</dbReference>
<dbReference type="NCBIfam" id="NF008453">
    <property type="entry name" value="PRK11308.1"/>
    <property type="match status" value="2"/>
</dbReference>
<accession>A0A2U1TCE1</accession>
<dbReference type="InterPro" id="IPR027417">
    <property type="entry name" value="P-loop_NTPase"/>
</dbReference>
<comment type="similarity">
    <text evidence="2">Belongs to the ABC transporter superfamily.</text>
</comment>
<dbReference type="InterPro" id="IPR003439">
    <property type="entry name" value="ABC_transporter-like_ATP-bd"/>
</dbReference>
<protein>
    <submittedName>
        <fullName evidence="9">Glutathione ABC transporter ATP-binding protein</fullName>
    </submittedName>
</protein>
<keyword evidence="10" id="KW-1185">Reference proteome</keyword>
<dbReference type="CDD" id="cd03257">
    <property type="entry name" value="ABC_NikE_OppD_transporters"/>
    <property type="match status" value="2"/>
</dbReference>
<evidence type="ECO:0000256" key="5">
    <source>
        <dbReference type="ARBA" id="ARBA00022741"/>
    </source>
</evidence>
<keyword evidence="5" id="KW-0547">Nucleotide-binding</keyword>
<feature type="domain" description="ABC transporter" evidence="8">
    <location>
        <begin position="275"/>
        <end position="519"/>
    </location>
</feature>
<dbReference type="SUPFAM" id="SSF52540">
    <property type="entry name" value="P-loop containing nucleoside triphosphate hydrolases"/>
    <property type="match status" value="2"/>
</dbReference>
<gene>
    <name evidence="9" type="ORF">DF223_12935</name>
</gene>
<evidence type="ECO:0000256" key="4">
    <source>
        <dbReference type="ARBA" id="ARBA00022475"/>
    </source>
</evidence>
<dbReference type="Pfam" id="PF00005">
    <property type="entry name" value="ABC_tran"/>
    <property type="match status" value="2"/>
</dbReference>
<evidence type="ECO:0000256" key="3">
    <source>
        <dbReference type="ARBA" id="ARBA00022448"/>
    </source>
</evidence>
<dbReference type="GO" id="GO:0015833">
    <property type="term" value="P:peptide transport"/>
    <property type="evidence" value="ECO:0007669"/>
    <property type="project" value="InterPro"/>
</dbReference>
<organism evidence="9 10">
    <name type="scientific">Mycetocola zhujimingii</name>
    <dbReference type="NCBI Taxonomy" id="2079792"/>
    <lineage>
        <taxon>Bacteria</taxon>
        <taxon>Bacillati</taxon>
        <taxon>Actinomycetota</taxon>
        <taxon>Actinomycetes</taxon>
        <taxon>Micrococcales</taxon>
        <taxon>Microbacteriaceae</taxon>
        <taxon>Mycetocola</taxon>
    </lineage>
</organism>
<evidence type="ECO:0000256" key="1">
    <source>
        <dbReference type="ARBA" id="ARBA00004202"/>
    </source>
</evidence>
<dbReference type="PROSITE" id="PS50893">
    <property type="entry name" value="ABC_TRANSPORTER_2"/>
    <property type="match status" value="2"/>
</dbReference>
<dbReference type="InterPro" id="IPR050388">
    <property type="entry name" value="ABC_Ni/Peptide_Import"/>
</dbReference>
<dbReference type="AlphaFoldDB" id="A0A2U1TCE1"/>
<dbReference type="SMART" id="SM00382">
    <property type="entry name" value="AAA"/>
    <property type="match status" value="2"/>
</dbReference>
<dbReference type="FunFam" id="3.40.50.300:FF:000016">
    <property type="entry name" value="Oligopeptide ABC transporter ATP-binding component"/>
    <property type="match status" value="1"/>
</dbReference>
<dbReference type="Gene3D" id="3.40.50.300">
    <property type="entry name" value="P-loop containing nucleotide triphosphate hydrolases"/>
    <property type="match status" value="2"/>
</dbReference>
<keyword evidence="3" id="KW-0813">Transport</keyword>
<evidence type="ECO:0000313" key="10">
    <source>
        <dbReference type="Proteomes" id="UP000244962"/>
    </source>
</evidence>
<dbReference type="GO" id="GO:0016887">
    <property type="term" value="F:ATP hydrolysis activity"/>
    <property type="evidence" value="ECO:0007669"/>
    <property type="project" value="InterPro"/>
</dbReference>
<reference evidence="10" key="1">
    <citation type="submission" date="2018-04" db="EMBL/GenBank/DDBJ databases">
        <authorList>
            <person name="Liu S."/>
            <person name="Wang Z."/>
            <person name="Li J."/>
        </authorList>
    </citation>
    <scope>NUCLEOTIDE SEQUENCE [LARGE SCALE GENOMIC DNA]</scope>
    <source>
        <strain evidence="10">622</strain>
    </source>
</reference>
<dbReference type="Proteomes" id="UP000244962">
    <property type="component" value="Unassembled WGS sequence"/>
</dbReference>
<dbReference type="Pfam" id="PF08352">
    <property type="entry name" value="oligo_HPY"/>
    <property type="match status" value="2"/>
</dbReference>
<evidence type="ECO:0000256" key="7">
    <source>
        <dbReference type="ARBA" id="ARBA00023136"/>
    </source>
</evidence>
<dbReference type="InterPro" id="IPR013563">
    <property type="entry name" value="Oligopep_ABC_C"/>
</dbReference>